<dbReference type="AlphaFoldDB" id="A0A2N1J7F6"/>
<dbReference type="InterPro" id="IPR014752">
    <property type="entry name" value="Arrestin-like_C"/>
</dbReference>
<reference evidence="2 3" key="1">
    <citation type="submission" date="2017-10" db="EMBL/GenBank/DDBJ databases">
        <title>A novel species of cold-tolerant Malassezia isolated from bats.</title>
        <authorList>
            <person name="Lorch J.M."/>
            <person name="Palmer J.M."/>
            <person name="Vanderwolf K.J."/>
            <person name="Schmidt K.Z."/>
            <person name="Verant M.L."/>
            <person name="Weller T.J."/>
            <person name="Blehert D.S."/>
        </authorList>
    </citation>
    <scope>NUCLEOTIDE SEQUENCE [LARGE SCALE GENOMIC DNA]</scope>
    <source>
        <strain evidence="2 3">NWHC:44797-103</strain>
    </source>
</reference>
<feature type="compositionally biased region" description="Low complexity" evidence="1">
    <location>
        <begin position="504"/>
        <end position="517"/>
    </location>
</feature>
<proteinExistence type="predicted"/>
<dbReference type="EMBL" id="KZ454995">
    <property type="protein sequence ID" value="PKI82484.1"/>
    <property type="molecule type" value="Genomic_DNA"/>
</dbReference>
<feature type="region of interest" description="Disordered" evidence="1">
    <location>
        <begin position="634"/>
        <end position="708"/>
    </location>
</feature>
<dbReference type="PANTHER" id="PTHR48125:SF12">
    <property type="entry name" value="AT HOOK TRANSCRIPTION FACTOR FAMILY-RELATED"/>
    <property type="match status" value="1"/>
</dbReference>
<evidence type="ECO:0000313" key="3">
    <source>
        <dbReference type="Proteomes" id="UP000232875"/>
    </source>
</evidence>
<protein>
    <recommendedName>
        <fullName evidence="4">Arrestin-like N-terminal domain-containing protein</fullName>
    </recommendedName>
</protein>
<organism evidence="2 3">
    <name type="scientific">Malassezia vespertilionis</name>
    <dbReference type="NCBI Taxonomy" id="2020962"/>
    <lineage>
        <taxon>Eukaryota</taxon>
        <taxon>Fungi</taxon>
        <taxon>Dikarya</taxon>
        <taxon>Basidiomycota</taxon>
        <taxon>Ustilaginomycotina</taxon>
        <taxon>Malasseziomycetes</taxon>
        <taxon>Malasseziales</taxon>
        <taxon>Malasseziaceae</taxon>
        <taxon>Malassezia</taxon>
    </lineage>
</organism>
<dbReference type="Proteomes" id="UP000232875">
    <property type="component" value="Unassembled WGS sequence"/>
</dbReference>
<accession>A0A2N1J7F6</accession>
<feature type="region of interest" description="Disordered" evidence="1">
    <location>
        <begin position="722"/>
        <end position="745"/>
    </location>
</feature>
<dbReference type="STRING" id="2020962.A0A2N1J7F6"/>
<evidence type="ECO:0000256" key="1">
    <source>
        <dbReference type="SAM" id="MobiDB-lite"/>
    </source>
</evidence>
<dbReference type="OrthoDB" id="3365616at2759"/>
<dbReference type="Gene3D" id="2.60.40.640">
    <property type="match status" value="1"/>
</dbReference>
<feature type="compositionally biased region" description="Polar residues" evidence="1">
    <location>
        <begin position="521"/>
        <end position="552"/>
    </location>
</feature>
<evidence type="ECO:0008006" key="4">
    <source>
        <dbReference type="Google" id="ProtNLM"/>
    </source>
</evidence>
<keyword evidence="3" id="KW-1185">Reference proteome</keyword>
<feature type="compositionally biased region" description="Low complexity" evidence="1">
    <location>
        <begin position="666"/>
        <end position="676"/>
    </location>
</feature>
<sequence>MSIQDRKSSDAASIRAASIYSATSADTSRGYQASAAAPSVHTLTALPVRHNTNANAKTVHAYSGANGRLIVQYVHTAAYQRLNTPPQASPTYMGGSQLRGRGALVGRLILRCTDKERASEIRLKLKAVVTIQAPKASQATEGDMPNFSGLSPSTASTSSREQVLLQMEHRLRASDAKFRVAEKGPSQANAGGKLNKNGYYEWEFAFDIPEKGPGKGTCNSGFPSVGTNYPSSYVLESDVRKGTHKEEWASVKWYIKVTVERPGLFRSNNRLLVPFIYLPPPPESIAPTLLRRQALSLQIRSVIQRVQGPVVLPNDLVEPANKWTTETFMLTQAALGKPIKRSFFDKMLGNNKPKEERWAISYPGKPMAVFPLRAVIPFVLSLMHSGGMPLVVHPHVYLVQKVHLRARSTSAHTHYISHAKVLASPVGKSGMQKWFGWVQFPSWCSPTFDTQALGLEYFLQIKPLHEPAARPLLAIPVGLYCAPPRLTPAVPSVKRQQATNGSRTLLSDTASTASADAGIPSSPTQAMRSISLHGSPSASRRTSLGSAMRVPSTSTLSLRQTAAALDEPYGAGVAGIGRAHLLATEAMPDPCLRHASSSQALGAQVASAASLDAWPGRAADASSQSDATSMLRVAPPTLPTIPDNAALPTLPTIPDNTLPPVPPRSPRNSRPASLLSAGAATPSAPNTARADAESASLRDAGPMSQEEEQAWTMDILSNALNDDDGADFELPPSYFEATGIEDHEE</sequence>
<name>A0A2N1J7F6_9BASI</name>
<evidence type="ECO:0000313" key="2">
    <source>
        <dbReference type="EMBL" id="PKI82484.1"/>
    </source>
</evidence>
<feature type="region of interest" description="Disordered" evidence="1">
    <location>
        <begin position="491"/>
        <end position="552"/>
    </location>
</feature>
<gene>
    <name evidence="2" type="ORF">MVES_003694</name>
</gene>
<feature type="compositionally biased region" description="Polar residues" evidence="1">
    <location>
        <begin position="494"/>
        <end position="503"/>
    </location>
</feature>
<dbReference type="PANTHER" id="PTHR48125">
    <property type="entry name" value="LP07818P1"/>
    <property type="match status" value="1"/>
</dbReference>